<dbReference type="Pfam" id="PF14298">
    <property type="entry name" value="DUF4374"/>
    <property type="match status" value="2"/>
</dbReference>
<dbReference type="AlphaFoldDB" id="A0A4Q9HC12"/>
<organism evidence="1 2">
    <name type="scientific">Pedobacter kyonggii</name>
    <dbReference type="NCBI Taxonomy" id="1926871"/>
    <lineage>
        <taxon>Bacteria</taxon>
        <taxon>Pseudomonadati</taxon>
        <taxon>Bacteroidota</taxon>
        <taxon>Sphingobacteriia</taxon>
        <taxon>Sphingobacteriales</taxon>
        <taxon>Sphingobacteriaceae</taxon>
        <taxon>Pedobacter</taxon>
    </lineage>
</organism>
<dbReference type="Proteomes" id="UP000291819">
    <property type="component" value="Unassembled WGS sequence"/>
</dbReference>
<proteinExistence type="predicted"/>
<dbReference type="InterPro" id="IPR025401">
    <property type="entry name" value="DUF4374"/>
</dbReference>
<gene>
    <name evidence="1" type="ORF">EYS08_13290</name>
</gene>
<keyword evidence="2" id="KW-1185">Reference proteome</keyword>
<comment type="caution">
    <text evidence="1">The sequence shown here is derived from an EMBL/GenBank/DDBJ whole genome shotgun (WGS) entry which is preliminary data.</text>
</comment>
<name>A0A4Q9HC12_9SPHI</name>
<evidence type="ECO:0000313" key="2">
    <source>
        <dbReference type="Proteomes" id="UP000291819"/>
    </source>
</evidence>
<protein>
    <submittedName>
        <fullName evidence="1">DUF4374 domain-containing protein</fullName>
    </submittedName>
</protein>
<dbReference type="EMBL" id="SIXF01000011">
    <property type="protein sequence ID" value="TBO41813.1"/>
    <property type="molecule type" value="Genomic_DNA"/>
</dbReference>
<accession>A0A4Q9HC12</accession>
<evidence type="ECO:0000313" key="1">
    <source>
        <dbReference type="EMBL" id="TBO41813.1"/>
    </source>
</evidence>
<dbReference type="OrthoDB" id="738440at2"/>
<reference evidence="1 2" key="1">
    <citation type="submission" date="2019-02" db="EMBL/GenBank/DDBJ databases">
        <title>Pedobacter kyonggii whole genome sequence analysis.</title>
        <authorList>
            <person name="Dahal R.H."/>
        </authorList>
    </citation>
    <scope>NUCLEOTIDE SEQUENCE [LARGE SCALE GENOMIC DNA]</scope>
    <source>
        <strain evidence="1 2">K-4-11-1</strain>
    </source>
</reference>
<sequence>MKTNFTKAFIALAFAAVLTSCSKKEEGESVPENPGNFILAVTPVASTGVADYLLTASDLDKGTISTAGNGVEQDGTYRYYVTHNNKFFSMLYGQGNPGAVTTYNILAGKLNKVSNFQTETVQAFAPVNDDLLLIKIPRNLAAPTASWYKVNTNSLLISGEGTLDATAPANNGEIAHFSWIKQVGNKVYAPFFCINGSRFWTKYPNTAWIAVYSYPEMKLEKVIKDDRTSFIGRYFTDGLGVVENGDVYAFSSSVAVDDNTETTDVLTDSKITSTKPSAITKIKAGTTEFDLTYFLDFESVSGGYVITNWIYIGGNNFIVNAILKANKGAYTVGKTIGVLNVVDKTFKKVTGLPAETAISSITTNNYTPKDGKLAYLGFNLSDGTSYVYKIDAATATATRGLKVEGGVITAVQHLK</sequence>
<dbReference type="RefSeq" id="WP_131030504.1">
    <property type="nucleotide sequence ID" value="NZ_SIXF01000011.1"/>
</dbReference>
<dbReference type="PROSITE" id="PS51257">
    <property type="entry name" value="PROKAR_LIPOPROTEIN"/>
    <property type="match status" value="1"/>
</dbReference>